<keyword evidence="1" id="KW-1133">Transmembrane helix</keyword>
<dbReference type="EMBL" id="JBHTMB010000141">
    <property type="protein sequence ID" value="MFD1234983.1"/>
    <property type="molecule type" value="Genomic_DNA"/>
</dbReference>
<dbReference type="RefSeq" id="WP_346091572.1">
    <property type="nucleotide sequence ID" value="NZ_BAABKS010000029.1"/>
</dbReference>
<keyword evidence="3" id="KW-1185">Reference proteome</keyword>
<evidence type="ECO:0000313" key="3">
    <source>
        <dbReference type="Proteomes" id="UP001597182"/>
    </source>
</evidence>
<feature type="transmembrane region" description="Helical" evidence="1">
    <location>
        <begin position="304"/>
        <end position="329"/>
    </location>
</feature>
<evidence type="ECO:0000256" key="1">
    <source>
        <dbReference type="SAM" id="Phobius"/>
    </source>
</evidence>
<feature type="transmembrane region" description="Helical" evidence="1">
    <location>
        <begin position="276"/>
        <end position="298"/>
    </location>
</feature>
<reference evidence="3" key="1">
    <citation type="journal article" date="2019" name="Int. J. Syst. Evol. Microbiol.">
        <title>The Global Catalogue of Microorganisms (GCM) 10K type strain sequencing project: providing services to taxonomists for standard genome sequencing and annotation.</title>
        <authorList>
            <consortium name="The Broad Institute Genomics Platform"/>
            <consortium name="The Broad Institute Genome Sequencing Center for Infectious Disease"/>
            <person name="Wu L."/>
            <person name="Ma J."/>
        </authorList>
    </citation>
    <scope>NUCLEOTIDE SEQUENCE [LARGE SCALE GENOMIC DNA]</scope>
    <source>
        <strain evidence="3">CCUG 49018</strain>
    </source>
</reference>
<comment type="caution">
    <text evidence="2">The sequence shown here is derived from an EMBL/GenBank/DDBJ whole genome shotgun (WGS) entry which is preliminary data.</text>
</comment>
<proteinExistence type="predicted"/>
<feature type="transmembrane region" description="Helical" evidence="1">
    <location>
        <begin position="377"/>
        <end position="396"/>
    </location>
</feature>
<protein>
    <recommendedName>
        <fullName evidence="4">Integral membrane protein</fullName>
    </recommendedName>
</protein>
<feature type="transmembrane region" description="Helical" evidence="1">
    <location>
        <begin position="57"/>
        <end position="79"/>
    </location>
</feature>
<feature type="transmembrane region" description="Helical" evidence="1">
    <location>
        <begin position="191"/>
        <end position="211"/>
    </location>
</feature>
<accession>A0ABW3VL18</accession>
<organism evidence="2 3">
    <name type="scientific">Pseudonocardia benzenivorans</name>
    <dbReference type="NCBI Taxonomy" id="228005"/>
    <lineage>
        <taxon>Bacteria</taxon>
        <taxon>Bacillati</taxon>
        <taxon>Actinomycetota</taxon>
        <taxon>Actinomycetes</taxon>
        <taxon>Pseudonocardiales</taxon>
        <taxon>Pseudonocardiaceae</taxon>
        <taxon>Pseudonocardia</taxon>
    </lineage>
</organism>
<evidence type="ECO:0008006" key="4">
    <source>
        <dbReference type="Google" id="ProtNLM"/>
    </source>
</evidence>
<feature type="transmembrane region" description="Helical" evidence="1">
    <location>
        <begin position="431"/>
        <end position="448"/>
    </location>
</feature>
<name>A0ABW3VL18_9PSEU</name>
<feature type="transmembrane region" description="Helical" evidence="1">
    <location>
        <begin position="408"/>
        <end position="425"/>
    </location>
</feature>
<keyword evidence="1" id="KW-0812">Transmembrane</keyword>
<dbReference type="Proteomes" id="UP001597182">
    <property type="component" value="Unassembled WGS sequence"/>
</dbReference>
<evidence type="ECO:0000313" key="2">
    <source>
        <dbReference type="EMBL" id="MFD1234983.1"/>
    </source>
</evidence>
<sequence>MTDTRERRAAVRAGGRADALVVGAVVVLVAASAYVGRRLLDEGVDIFLGWPPLLAEWLPHVGPGTPAALVVAVAVVVWGPQVADRLRWRPLLWLAWGTAFVWTMALALVDGWQRGIVERLTSSQEYLHDVPRVTALGGIGPMLRVFSDHILTTAVDPGQTWFWTTHVGGHPAGAFLLFAALDRIGLGSGGAAGVVVMVVGSSAAAAVAVTVRALGHEDLARRVLPFSVLLPGAVWVGVSADGLFAGWLAWGVALVAVATVRRGLASTAAATGAGLVLGYALYLSYGLVLGALLPLAVVVATRRWWVVGPALVGVLVVVAGFTAAGFWWFTGYADVKVIYAASIAASRPYAYFVWANLAAAAFALGPAAVAALRRAPALPRAALLLVGAATAAILLADLSGMSKAEVERIWLPFVVWAVVACGTLPHPRRWLLAQALLALAVNHLLLTVW</sequence>
<feature type="transmembrane region" description="Helical" evidence="1">
    <location>
        <begin position="20"/>
        <end position="37"/>
    </location>
</feature>
<gene>
    <name evidence="2" type="ORF">ACFQ34_16960</name>
</gene>
<feature type="transmembrane region" description="Helical" evidence="1">
    <location>
        <begin position="91"/>
        <end position="109"/>
    </location>
</feature>
<keyword evidence="1" id="KW-0472">Membrane</keyword>
<feature type="transmembrane region" description="Helical" evidence="1">
    <location>
        <begin position="349"/>
        <end position="371"/>
    </location>
</feature>